<dbReference type="Gene3D" id="3.90.76.10">
    <property type="entry name" value="Dipeptide-binding Protein, Domain 1"/>
    <property type="match status" value="1"/>
</dbReference>
<evidence type="ECO:0000256" key="2">
    <source>
        <dbReference type="ARBA" id="ARBA00005695"/>
    </source>
</evidence>
<dbReference type="EMBL" id="CCNB01000005">
    <property type="protein sequence ID" value="CDX30512.1"/>
    <property type="molecule type" value="Genomic_DNA"/>
</dbReference>
<dbReference type="Pfam" id="PF00496">
    <property type="entry name" value="SBP_bac_5"/>
    <property type="match status" value="1"/>
</dbReference>
<accession>A0A090EIX2</accession>
<dbReference type="PIRSF" id="PIRSF002741">
    <property type="entry name" value="MppA"/>
    <property type="match status" value="1"/>
</dbReference>
<dbReference type="GO" id="GO:1904680">
    <property type="term" value="F:peptide transmembrane transporter activity"/>
    <property type="evidence" value="ECO:0007669"/>
    <property type="project" value="TreeGrafter"/>
</dbReference>
<name>A0A090EIX2_MESPL</name>
<dbReference type="GO" id="GO:0030288">
    <property type="term" value="C:outer membrane-bounded periplasmic space"/>
    <property type="evidence" value="ECO:0007669"/>
    <property type="project" value="UniProtKB-ARBA"/>
</dbReference>
<dbReference type="Gene3D" id="3.10.105.10">
    <property type="entry name" value="Dipeptide-binding Protein, Domain 3"/>
    <property type="match status" value="1"/>
</dbReference>
<feature type="domain" description="Solute-binding protein family 5" evidence="4">
    <location>
        <begin position="70"/>
        <end position="418"/>
    </location>
</feature>
<dbReference type="SUPFAM" id="SSF53850">
    <property type="entry name" value="Periplasmic binding protein-like II"/>
    <property type="match status" value="1"/>
</dbReference>
<protein>
    <submittedName>
        <fullName evidence="5">Dipeptide binding protein</fullName>
    </submittedName>
</protein>
<dbReference type="InterPro" id="IPR000914">
    <property type="entry name" value="SBP_5_dom"/>
</dbReference>
<dbReference type="AlphaFoldDB" id="A0A090EIX2"/>
<dbReference type="Proteomes" id="UP000046373">
    <property type="component" value="Unassembled WGS sequence"/>
</dbReference>
<dbReference type="InterPro" id="IPR030678">
    <property type="entry name" value="Peptide/Ni-bd"/>
</dbReference>
<gene>
    <name evidence="5" type="ORF">MPLDJ20_130058</name>
</gene>
<comment type="subcellular location">
    <subcellularLocation>
        <location evidence="1">Periplasm</location>
    </subcellularLocation>
</comment>
<proteinExistence type="inferred from homology"/>
<evidence type="ECO:0000259" key="4">
    <source>
        <dbReference type="Pfam" id="PF00496"/>
    </source>
</evidence>
<comment type="similarity">
    <text evidence="2">Belongs to the bacterial solute-binding protein 5 family.</text>
</comment>
<dbReference type="InterPro" id="IPR039424">
    <property type="entry name" value="SBP_5"/>
</dbReference>
<evidence type="ECO:0000256" key="1">
    <source>
        <dbReference type="ARBA" id="ARBA00004418"/>
    </source>
</evidence>
<keyword evidence="3" id="KW-0732">Signal</keyword>
<sequence>MLGAGVALANGLLAPSAHAESPVKGGILKAGMQGGATTDSLDPAIFESQVSYFFGRQWGEQLVQIDAKRELQPALAEEWGSSKDAKIWTFKIRRGVQFHNGKEMTPSDVLATMERHSDEKSKSGALGIMQGIEKIAVDGQNVVFTLKEPNADLPYLMDDYHLLIQPNGGKENPTEGIGTGPYKVTVNQSGVRLGGEKFANYWRDDRGFADQIEIIVINDTTARMSALQGGQVHMINRVEPKVVELVKRLPGITIRNVSGHGHYLFLAHCNTAPFDNNDLRLALKLAVDREELVQKILKGYGSVGNDTPINKSYPLFTEMEQRKYDPDKAKFHYKKSGHDGTVLLRTSDVAFPGAVDAAQLYQQSAAKAGIKIEIKREPGDGYWSEVWNKQPFCASYWGGRPTQDQMYSTAYYSKAQWNDTRFFNEKFDKMLLEARAELNAEKRKKLYADMGQIVRDEGGAIVPMFNDFIDATGPQVGGWYEDGNQEMMGGYALSKCWLKA</sequence>
<dbReference type="Gene3D" id="3.40.190.10">
    <property type="entry name" value="Periplasmic binding protein-like II"/>
    <property type="match status" value="1"/>
</dbReference>
<organism evidence="5 6">
    <name type="scientific">Mesorhizobium plurifarium</name>
    <dbReference type="NCBI Taxonomy" id="69974"/>
    <lineage>
        <taxon>Bacteria</taxon>
        <taxon>Pseudomonadati</taxon>
        <taxon>Pseudomonadota</taxon>
        <taxon>Alphaproteobacteria</taxon>
        <taxon>Hyphomicrobiales</taxon>
        <taxon>Phyllobacteriaceae</taxon>
        <taxon>Mesorhizobium</taxon>
    </lineage>
</organism>
<evidence type="ECO:0000313" key="6">
    <source>
        <dbReference type="Proteomes" id="UP000046373"/>
    </source>
</evidence>
<evidence type="ECO:0000313" key="5">
    <source>
        <dbReference type="EMBL" id="CDX30512.1"/>
    </source>
</evidence>
<dbReference type="GO" id="GO:0043190">
    <property type="term" value="C:ATP-binding cassette (ABC) transporter complex"/>
    <property type="evidence" value="ECO:0007669"/>
    <property type="project" value="InterPro"/>
</dbReference>
<dbReference type="GO" id="GO:0015833">
    <property type="term" value="P:peptide transport"/>
    <property type="evidence" value="ECO:0007669"/>
    <property type="project" value="TreeGrafter"/>
</dbReference>
<dbReference type="PANTHER" id="PTHR30290">
    <property type="entry name" value="PERIPLASMIC BINDING COMPONENT OF ABC TRANSPORTER"/>
    <property type="match status" value="1"/>
</dbReference>
<dbReference type="PANTHER" id="PTHR30290:SF38">
    <property type="entry name" value="D,D-DIPEPTIDE-BINDING PERIPLASMIC PROTEIN DDPA-RELATED"/>
    <property type="match status" value="1"/>
</dbReference>
<dbReference type="CDD" id="cd08503">
    <property type="entry name" value="PBP2_NikA_DppA_OppA_like_17"/>
    <property type="match status" value="1"/>
</dbReference>
<reference evidence="5 6" key="1">
    <citation type="submission" date="2014-08" db="EMBL/GenBank/DDBJ databases">
        <authorList>
            <person name="Moulin Lionel"/>
        </authorList>
    </citation>
    <scope>NUCLEOTIDE SEQUENCE [LARGE SCALE GENOMIC DNA]</scope>
</reference>
<evidence type="ECO:0000256" key="3">
    <source>
        <dbReference type="ARBA" id="ARBA00022729"/>
    </source>
</evidence>